<feature type="compositionally biased region" description="Basic residues" evidence="1">
    <location>
        <begin position="24"/>
        <end position="45"/>
    </location>
</feature>
<accession>A0AAV9HQP5</accession>
<organism evidence="2 3">
    <name type="scientific">Cladorrhinum samala</name>
    <dbReference type="NCBI Taxonomy" id="585594"/>
    <lineage>
        <taxon>Eukaryota</taxon>
        <taxon>Fungi</taxon>
        <taxon>Dikarya</taxon>
        <taxon>Ascomycota</taxon>
        <taxon>Pezizomycotina</taxon>
        <taxon>Sordariomycetes</taxon>
        <taxon>Sordariomycetidae</taxon>
        <taxon>Sordariales</taxon>
        <taxon>Podosporaceae</taxon>
        <taxon>Cladorrhinum</taxon>
    </lineage>
</organism>
<dbReference type="AlphaFoldDB" id="A0AAV9HQP5"/>
<evidence type="ECO:0000313" key="2">
    <source>
        <dbReference type="EMBL" id="KAK4462360.1"/>
    </source>
</evidence>
<reference evidence="2" key="2">
    <citation type="submission" date="2023-06" db="EMBL/GenBank/DDBJ databases">
        <authorList>
            <consortium name="Lawrence Berkeley National Laboratory"/>
            <person name="Mondo S.J."/>
            <person name="Hensen N."/>
            <person name="Bonometti L."/>
            <person name="Westerberg I."/>
            <person name="Brannstrom I.O."/>
            <person name="Guillou S."/>
            <person name="Cros-Aarteil S."/>
            <person name="Calhoun S."/>
            <person name="Haridas S."/>
            <person name="Kuo A."/>
            <person name="Pangilinan J."/>
            <person name="Riley R."/>
            <person name="Labutti K."/>
            <person name="Andreopoulos B."/>
            <person name="Lipzen A."/>
            <person name="Chen C."/>
            <person name="Yanf M."/>
            <person name="Daum C."/>
            <person name="Ng V."/>
            <person name="Clum A."/>
            <person name="Steindorff A."/>
            <person name="Ohm R."/>
            <person name="Martin F."/>
            <person name="Silar P."/>
            <person name="Natvig D."/>
            <person name="Lalanne C."/>
            <person name="Gautier V."/>
            <person name="Ament-Velasquez S.L."/>
            <person name="Kruys A."/>
            <person name="Hutchinson M.I."/>
            <person name="Powell A.J."/>
            <person name="Barry K."/>
            <person name="Miller A.N."/>
            <person name="Grigoriev I.V."/>
            <person name="Debuchy R."/>
            <person name="Gladieux P."/>
            <person name="Thoren M.H."/>
            <person name="Johannesson H."/>
        </authorList>
    </citation>
    <scope>NUCLEOTIDE SEQUENCE</scope>
    <source>
        <strain evidence="2">PSN324</strain>
    </source>
</reference>
<comment type="caution">
    <text evidence="2">The sequence shown here is derived from an EMBL/GenBank/DDBJ whole genome shotgun (WGS) entry which is preliminary data.</text>
</comment>
<name>A0AAV9HQP5_9PEZI</name>
<dbReference type="PANTHER" id="PTHR38116:SF1">
    <property type="entry name" value="BZIP DOMAIN-CONTAINING PROTEIN"/>
    <property type="match status" value="1"/>
</dbReference>
<sequence length="265" mass="30284">MTFREVELWDQLDDWSGVTNAAERRRRQNRLNQRAHRKKKLHQRLAPKEDPELDVKAAASDSPMLVVLKCPKTRQDVAEFIFSASMHWRLGNPTPGDLPMLTRVNAVDALFKNAQALYISSKLLAGNNYWSPFNFHGPGLSDISASIPPALHPTALQKEVPHKIWVDLLPIPGFRDNILRAIQAGEVEPRKLCEELLCSDLVDIGLASDSSLIIWGESWDARNWEFGPNFFTKWEFLLRGCPEILKTTNYWREKRGEAVLDFVLN</sequence>
<dbReference type="InterPro" id="IPR021833">
    <property type="entry name" value="DUF3425"/>
</dbReference>
<dbReference type="PANTHER" id="PTHR38116">
    <property type="entry name" value="CHROMOSOME 7, WHOLE GENOME SHOTGUN SEQUENCE"/>
    <property type="match status" value="1"/>
</dbReference>
<evidence type="ECO:0000256" key="1">
    <source>
        <dbReference type="SAM" id="MobiDB-lite"/>
    </source>
</evidence>
<gene>
    <name evidence="2" type="ORF">QBC42DRAFT_267957</name>
</gene>
<reference evidence="2" key="1">
    <citation type="journal article" date="2023" name="Mol. Phylogenet. Evol.">
        <title>Genome-scale phylogeny and comparative genomics of the fungal order Sordariales.</title>
        <authorList>
            <person name="Hensen N."/>
            <person name="Bonometti L."/>
            <person name="Westerberg I."/>
            <person name="Brannstrom I.O."/>
            <person name="Guillou S."/>
            <person name="Cros-Aarteil S."/>
            <person name="Calhoun S."/>
            <person name="Haridas S."/>
            <person name="Kuo A."/>
            <person name="Mondo S."/>
            <person name="Pangilinan J."/>
            <person name="Riley R."/>
            <person name="LaButti K."/>
            <person name="Andreopoulos B."/>
            <person name="Lipzen A."/>
            <person name="Chen C."/>
            <person name="Yan M."/>
            <person name="Daum C."/>
            <person name="Ng V."/>
            <person name="Clum A."/>
            <person name="Steindorff A."/>
            <person name="Ohm R.A."/>
            <person name="Martin F."/>
            <person name="Silar P."/>
            <person name="Natvig D.O."/>
            <person name="Lalanne C."/>
            <person name="Gautier V."/>
            <person name="Ament-Velasquez S.L."/>
            <person name="Kruys A."/>
            <person name="Hutchinson M.I."/>
            <person name="Powell A.J."/>
            <person name="Barry K."/>
            <person name="Miller A.N."/>
            <person name="Grigoriev I.V."/>
            <person name="Debuchy R."/>
            <person name="Gladieux P."/>
            <person name="Hiltunen Thoren M."/>
            <person name="Johannesson H."/>
        </authorList>
    </citation>
    <scope>NUCLEOTIDE SEQUENCE</scope>
    <source>
        <strain evidence="2">PSN324</strain>
    </source>
</reference>
<dbReference type="Proteomes" id="UP001321749">
    <property type="component" value="Unassembled WGS sequence"/>
</dbReference>
<evidence type="ECO:0008006" key="4">
    <source>
        <dbReference type="Google" id="ProtNLM"/>
    </source>
</evidence>
<evidence type="ECO:0000313" key="3">
    <source>
        <dbReference type="Proteomes" id="UP001321749"/>
    </source>
</evidence>
<proteinExistence type="predicted"/>
<protein>
    <recommendedName>
        <fullName evidence="4">BZIP domain-containing protein</fullName>
    </recommendedName>
</protein>
<dbReference type="EMBL" id="MU864973">
    <property type="protein sequence ID" value="KAK4462360.1"/>
    <property type="molecule type" value="Genomic_DNA"/>
</dbReference>
<feature type="region of interest" description="Disordered" evidence="1">
    <location>
        <begin position="24"/>
        <end position="54"/>
    </location>
</feature>
<keyword evidence="3" id="KW-1185">Reference proteome</keyword>
<dbReference type="Pfam" id="PF11905">
    <property type="entry name" value="DUF3425"/>
    <property type="match status" value="1"/>
</dbReference>